<feature type="region of interest" description="Disordered" evidence="5">
    <location>
        <begin position="410"/>
        <end position="622"/>
    </location>
</feature>
<keyword evidence="4 6" id="KW-0472">Membrane</keyword>
<feature type="transmembrane region" description="Helical" evidence="6">
    <location>
        <begin position="22"/>
        <end position="44"/>
    </location>
</feature>
<evidence type="ECO:0000256" key="1">
    <source>
        <dbReference type="ARBA" id="ARBA00004141"/>
    </source>
</evidence>
<dbReference type="SUPFAM" id="SSF103481">
    <property type="entry name" value="Multidrug resistance efflux transporter EmrE"/>
    <property type="match status" value="1"/>
</dbReference>
<organism evidence="7 8">
    <name type="scientific">Fusarium torreyae</name>
    <dbReference type="NCBI Taxonomy" id="1237075"/>
    <lineage>
        <taxon>Eukaryota</taxon>
        <taxon>Fungi</taxon>
        <taxon>Dikarya</taxon>
        <taxon>Ascomycota</taxon>
        <taxon>Pezizomycotina</taxon>
        <taxon>Sordariomycetes</taxon>
        <taxon>Hypocreomycetidae</taxon>
        <taxon>Hypocreales</taxon>
        <taxon>Nectriaceae</taxon>
        <taxon>Fusarium</taxon>
    </lineage>
</organism>
<evidence type="ECO:0008006" key="9">
    <source>
        <dbReference type="Google" id="ProtNLM"/>
    </source>
</evidence>
<evidence type="ECO:0000256" key="3">
    <source>
        <dbReference type="ARBA" id="ARBA00022989"/>
    </source>
</evidence>
<feature type="transmembrane region" description="Helical" evidence="6">
    <location>
        <begin position="124"/>
        <end position="144"/>
    </location>
</feature>
<feature type="transmembrane region" description="Helical" evidence="6">
    <location>
        <begin position="290"/>
        <end position="308"/>
    </location>
</feature>
<reference evidence="7" key="1">
    <citation type="submission" date="2022-09" db="EMBL/GenBank/DDBJ databases">
        <title>Fusarium specimens isolated from Avocado Roots.</title>
        <authorList>
            <person name="Stajich J."/>
            <person name="Roper C."/>
            <person name="Heimlech-Rivalta G."/>
        </authorList>
    </citation>
    <scope>NUCLEOTIDE SEQUENCE</scope>
    <source>
        <strain evidence="7">CF00136</strain>
    </source>
</reference>
<dbReference type="GO" id="GO:0015095">
    <property type="term" value="F:magnesium ion transmembrane transporter activity"/>
    <property type="evidence" value="ECO:0007669"/>
    <property type="project" value="InterPro"/>
</dbReference>
<feature type="compositionally biased region" description="Basic and acidic residues" evidence="5">
    <location>
        <begin position="597"/>
        <end position="615"/>
    </location>
</feature>
<keyword evidence="3 6" id="KW-1133">Transmembrane helix</keyword>
<dbReference type="Proteomes" id="UP001152049">
    <property type="component" value="Unassembled WGS sequence"/>
</dbReference>
<feature type="transmembrane region" description="Helical" evidence="6">
    <location>
        <begin position="95"/>
        <end position="117"/>
    </location>
</feature>
<feature type="compositionally biased region" description="Polar residues" evidence="5">
    <location>
        <begin position="572"/>
        <end position="582"/>
    </location>
</feature>
<dbReference type="InterPro" id="IPR037185">
    <property type="entry name" value="EmrE-like"/>
</dbReference>
<dbReference type="PANTHER" id="PTHR12570:SF92">
    <property type="entry name" value="SPICHTHYIN, ISOFORM B"/>
    <property type="match status" value="1"/>
</dbReference>
<proteinExistence type="predicted"/>
<feature type="transmembrane region" description="Helical" evidence="6">
    <location>
        <begin position="265"/>
        <end position="284"/>
    </location>
</feature>
<feature type="compositionally biased region" description="Basic and acidic residues" evidence="5">
    <location>
        <begin position="495"/>
        <end position="507"/>
    </location>
</feature>
<dbReference type="EMBL" id="JAOQAZ010000002">
    <property type="protein sequence ID" value="KAJ4270187.1"/>
    <property type="molecule type" value="Genomic_DNA"/>
</dbReference>
<dbReference type="OrthoDB" id="6428174at2759"/>
<keyword evidence="2 6" id="KW-0812">Transmembrane</keyword>
<dbReference type="GO" id="GO:0016020">
    <property type="term" value="C:membrane"/>
    <property type="evidence" value="ECO:0007669"/>
    <property type="project" value="UniProtKB-SubCell"/>
</dbReference>
<evidence type="ECO:0000256" key="4">
    <source>
        <dbReference type="ARBA" id="ARBA00023136"/>
    </source>
</evidence>
<dbReference type="Pfam" id="PF05653">
    <property type="entry name" value="Mg_trans_NIPA"/>
    <property type="match status" value="1"/>
</dbReference>
<dbReference type="PANTHER" id="PTHR12570">
    <property type="match status" value="1"/>
</dbReference>
<gene>
    <name evidence="7" type="ORF">NW762_001863</name>
</gene>
<dbReference type="AlphaFoldDB" id="A0A9W8VLY4"/>
<evidence type="ECO:0000313" key="8">
    <source>
        <dbReference type="Proteomes" id="UP001152049"/>
    </source>
</evidence>
<feature type="transmembrane region" description="Helical" evidence="6">
    <location>
        <begin position="191"/>
        <end position="217"/>
    </location>
</feature>
<evidence type="ECO:0000256" key="2">
    <source>
        <dbReference type="ARBA" id="ARBA00022692"/>
    </source>
</evidence>
<accession>A0A9W8VLY4</accession>
<feature type="transmembrane region" description="Helical" evidence="6">
    <location>
        <begin position="229"/>
        <end position="253"/>
    </location>
</feature>
<feature type="compositionally biased region" description="Basic and acidic residues" evidence="5">
    <location>
        <begin position="522"/>
        <end position="550"/>
    </location>
</feature>
<comment type="subcellular location">
    <subcellularLocation>
        <location evidence="1">Membrane</location>
        <topology evidence="1">Multi-pass membrane protein</topology>
    </subcellularLocation>
</comment>
<evidence type="ECO:0000256" key="5">
    <source>
        <dbReference type="SAM" id="MobiDB-lite"/>
    </source>
</evidence>
<dbReference type="InterPro" id="IPR008521">
    <property type="entry name" value="Mg_trans_NIPA"/>
</dbReference>
<evidence type="ECO:0000256" key="6">
    <source>
        <dbReference type="SAM" id="Phobius"/>
    </source>
</evidence>
<sequence>MDADIFARSGGLGGDPSDRPGFYKPVGIGLAIGSGVFIGISFVLKKVGLLRANEKYNEIAGEGYGYLKNFYWWSGMTLMIIGEICNFVAYAFTDAILVTPLGALSVVITAILSAIFLKERLSMVGKVACFLCIVGSVVIVMNAPHSSSVSDIQEMQKYFITPGFLTYAGIIIVGSIITAFWVGPRYGNKNMLVYISICSWVGGLSVVATQGLGAAIIAWIGGEPQYKEWFLWVLFVFVIATLLTEIIYLNKALNIYNAALVTPTYYVYFTSTTIITSAILFQGFKGTAQSIVTVVLGFLTICSGVVLLQLSKSAKDVPDAAVFNGDLDQIQTLAEQEQPETEPKADAIRGAAAIVRQISQRRLRMEAEELKRLHEEKMMMDTMDPIREDGQQPEWEWDGLRRRRTMTFRTGTISSSRAGSMASPPPPISPRFAVPPSSPRPHPPLGMSQFPPTADDDEDDDDDHNNHNDGNTLFSSIAGTIRGRARGFTNFSGRHASEPDHDDDKPRPRSPMHPVPLTEIAVPRDKADEEHAAYYGQTREHAFDGQDTEYRGASFRSNNSLAPPTPPPHGTLQDTTRRQFSFHNVFRRPHSSSRSTSHVEDPTEEERAGLVKDDSQPGPAFL</sequence>
<protein>
    <recommendedName>
        <fullName evidence="9">DUF803 domain membrane protein</fullName>
    </recommendedName>
</protein>
<comment type="caution">
    <text evidence="7">The sequence shown here is derived from an EMBL/GenBank/DDBJ whole genome shotgun (WGS) entry which is preliminary data.</text>
</comment>
<name>A0A9W8VLY4_9HYPO</name>
<keyword evidence="8" id="KW-1185">Reference proteome</keyword>
<feature type="compositionally biased region" description="Acidic residues" evidence="5">
    <location>
        <begin position="454"/>
        <end position="463"/>
    </location>
</feature>
<evidence type="ECO:0000313" key="7">
    <source>
        <dbReference type="EMBL" id="KAJ4270187.1"/>
    </source>
</evidence>
<feature type="transmembrane region" description="Helical" evidence="6">
    <location>
        <begin position="70"/>
        <end position="89"/>
    </location>
</feature>
<feature type="transmembrane region" description="Helical" evidence="6">
    <location>
        <begin position="164"/>
        <end position="184"/>
    </location>
</feature>